<dbReference type="HOGENOM" id="CLU_2737077_0_0_6"/>
<keyword evidence="2" id="KW-1185">Reference proteome</keyword>
<comment type="caution">
    <text evidence="1">The sequence shown here is derived from an EMBL/GenBank/DDBJ whole genome shotgun (WGS) entry which is preliminary data.</text>
</comment>
<gene>
    <name evidence="1" type="ORF">PTD2_10954</name>
</gene>
<dbReference type="STRING" id="87626.PTD2_10954"/>
<dbReference type="InterPro" id="IPR019630">
    <property type="entry name" value="DUF2496_YbaM-rel"/>
</dbReference>
<reference evidence="1 2" key="1">
    <citation type="submission" date="2006-02" db="EMBL/GenBank/DDBJ databases">
        <authorList>
            <person name="Moran M.A."/>
            <person name="Kjelleberg S."/>
            <person name="Egan S."/>
            <person name="Saunders N."/>
            <person name="Thomas T."/>
            <person name="Ferriera S."/>
            <person name="Johnson J."/>
            <person name="Kravitz S."/>
            <person name="Halpern A."/>
            <person name="Remington K."/>
            <person name="Beeson K."/>
            <person name="Tran B."/>
            <person name="Rogers Y.-H."/>
            <person name="Friedman R."/>
            <person name="Venter J.C."/>
        </authorList>
    </citation>
    <scope>NUCLEOTIDE SEQUENCE [LARGE SCALE GENOMIC DNA]</scope>
    <source>
        <strain evidence="1 2">D2</strain>
    </source>
</reference>
<proteinExistence type="predicted"/>
<dbReference type="AlphaFoldDB" id="A4C5S5"/>
<dbReference type="RefSeq" id="WP_009837204.1">
    <property type="nucleotide sequence ID" value="NZ_AAOH01000002.1"/>
</dbReference>
<sequence>MTDIATQLANAPKHVQLAIDLIMLLEQHELAPNDVIAALDIVKADFIAKEKSAAVRNKNHITGSQSCSVES</sequence>
<dbReference type="Pfam" id="PF10689">
    <property type="entry name" value="DUF2496"/>
    <property type="match status" value="1"/>
</dbReference>
<accession>A4C5S5</accession>
<evidence type="ECO:0000313" key="1">
    <source>
        <dbReference type="EMBL" id="EAR29329.1"/>
    </source>
</evidence>
<evidence type="ECO:0000313" key="2">
    <source>
        <dbReference type="Proteomes" id="UP000006201"/>
    </source>
</evidence>
<dbReference type="Proteomes" id="UP000006201">
    <property type="component" value="Unassembled WGS sequence"/>
</dbReference>
<protein>
    <submittedName>
        <fullName evidence="1">Uncharacterized protein</fullName>
    </submittedName>
</protein>
<name>A4C5S5_9GAMM</name>
<dbReference type="OrthoDB" id="6197868at2"/>
<organism evidence="1 2">
    <name type="scientific">Pseudoalteromonas tunicata D2</name>
    <dbReference type="NCBI Taxonomy" id="87626"/>
    <lineage>
        <taxon>Bacteria</taxon>
        <taxon>Pseudomonadati</taxon>
        <taxon>Pseudomonadota</taxon>
        <taxon>Gammaproteobacteria</taxon>
        <taxon>Alteromonadales</taxon>
        <taxon>Pseudoalteromonadaceae</taxon>
        <taxon>Pseudoalteromonas</taxon>
    </lineage>
</organism>
<dbReference type="eggNOG" id="ENOG5031KCQ">
    <property type="taxonomic scope" value="Bacteria"/>
</dbReference>
<dbReference type="EMBL" id="AAOH01000002">
    <property type="protein sequence ID" value="EAR29329.1"/>
    <property type="molecule type" value="Genomic_DNA"/>
</dbReference>